<proteinExistence type="predicted"/>
<dbReference type="EMBL" id="VTXW01000011">
    <property type="protein sequence ID" value="NOH34300.1"/>
    <property type="molecule type" value="Genomic_DNA"/>
</dbReference>
<gene>
    <name evidence="2" type="ORF">F0245_13180</name>
</gene>
<feature type="transmembrane region" description="Helical" evidence="1">
    <location>
        <begin position="37"/>
        <end position="60"/>
    </location>
</feature>
<name>A0A7Y4DS25_9VIBR</name>
<evidence type="ECO:0000313" key="2">
    <source>
        <dbReference type="EMBL" id="NOH34300.1"/>
    </source>
</evidence>
<feature type="transmembrane region" description="Helical" evidence="1">
    <location>
        <begin position="75"/>
        <end position="95"/>
    </location>
</feature>
<accession>A0A7Y4DS25</accession>
<protein>
    <submittedName>
        <fullName evidence="2">Uncharacterized protein</fullName>
    </submittedName>
</protein>
<evidence type="ECO:0000256" key="1">
    <source>
        <dbReference type="SAM" id="Phobius"/>
    </source>
</evidence>
<feature type="transmembrane region" description="Helical" evidence="1">
    <location>
        <begin position="14"/>
        <end position="31"/>
    </location>
</feature>
<keyword evidence="1" id="KW-1133">Transmembrane helix</keyword>
<keyword evidence="1" id="KW-0812">Transmembrane</keyword>
<dbReference type="AlphaFoldDB" id="A0A7Y4DS25"/>
<keyword evidence="1" id="KW-0472">Membrane</keyword>
<organism evidence="2 3">
    <name type="scientific">Vibrio chagasii</name>
    <dbReference type="NCBI Taxonomy" id="170679"/>
    <lineage>
        <taxon>Bacteria</taxon>
        <taxon>Pseudomonadati</taxon>
        <taxon>Pseudomonadota</taxon>
        <taxon>Gammaproteobacteria</taxon>
        <taxon>Vibrionales</taxon>
        <taxon>Vibrionaceae</taxon>
        <taxon>Vibrio</taxon>
    </lineage>
</organism>
<dbReference type="RefSeq" id="WP_008216133.1">
    <property type="nucleotide sequence ID" value="NZ_CAJFAD010000005.1"/>
</dbReference>
<dbReference type="Proteomes" id="UP000525336">
    <property type="component" value="Unassembled WGS sequence"/>
</dbReference>
<comment type="caution">
    <text evidence="2">The sequence shown here is derived from an EMBL/GenBank/DDBJ whole genome shotgun (WGS) entry which is preliminary data.</text>
</comment>
<reference evidence="2 3" key="1">
    <citation type="submission" date="2019-09" db="EMBL/GenBank/DDBJ databases">
        <title>Draft genome sequencing and comparative genomics of hatchery-associated Vibrios.</title>
        <authorList>
            <person name="Kehlet-Delgado H."/>
            <person name="Mueller R.S."/>
        </authorList>
    </citation>
    <scope>NUCLEOTIDE SEQUENCE [LARGE SCALE GENOMIC DNA]</scope>
    <source>
        <strain evidence="2 3">00-90-10</strain>
    </source>
</reference>
<evidence type="ECO:0000313" key="3">
    <source>
        <dbReference type="Proteomes" id="UP000525336"/>
    </source>
</evidence>
<sequence>MTESLNVMFNTRKCLAWLVLIDYILIGYYVYLATSLLYFDVFVVGLLIAIYNILLVMFIVQQPQGFISLEKDKHLVIPICFAVFLGCTIVVLTFFW</sequence>